<reference evidence="1" key="2">
    <citation type="submission" date="2025-08" db="UniProtKB">
        <authorList>
            <consortium name="EnsemblFungi"/>
        </authorList>
    </citation>
    <scope>IDENTIFICATION</scope>
    <source>
        <strain evidence="1">4287 / CBS 123668 / FGSC 9935 / NRRL 34936</strain>
    </source>
</reference>
<sequence length="153" mass="16225">MGHPQIGGVQGQAPDPARYGTYPVPAVPQGYPQAYQPVPFPPPPPVVAYPAYGQVPYAAPPYPYVYPSPYVPVVYQNAVPPGYYPYAHPVPAYMPPPQQGQAIIQLKSQANTMVPVYVAAIAVAFKLAAGAMAEVTGDSQIGVCWAVAITRES</sequence>
<name>A0A0D2XUB9_FUSOF</name>
<proteinExistence type="predicted"/>
<reference evidence="2" key="1">
    <citation type="journal article" date="2012" name="Mol. Plant Microbe Interact.">
        <title>A highly conserved effector in Fusarium oxysporum is required for full virulence on Arabidopsis.</title>
        <authorList>
            <person name="Thatcher L.F."/>
            <person name="Gardiner D.M."/>
            <person name="Kazan K."/>
            <person name="Manners J."/>
        </authorList>
    </citation>
    <scope>NUCLEOTIDE SEQUENCE [LARGE SCALE GENOMIC DNA]</scope>
    <source>
        <strain evidence="2">Fo5176</strain>
    </source>
</reference>
<protein>
    <submittedName>
        <fullName evidence="1">Uncharacterized protein</fullName>
    </submittedName>
</protein>
<organism evidence="1 2">
    <name type="scientific">Fusarium oxysporum (strain Fo5176)</name>
    <name type="common">Fusarium vascular wilt</name>
    <dbReference type="NCBI Taxonomy" id="660025"/>
    <lineage>
        <taxon>Eukaryota</taxon>
        <taxon>Fungi</taxon>
        <taxon>Dikarya</taxon>
        <taxon>Ascomycota</taxon>
        <taxon>Pezizomycotina</taxon>
        <taxon>Sordariomycetes</taxon>
        <taxon>Hypocreomycetidae</taxon>
        <taxon>Hypocreales</taxon>
        <taxon>Nectriaceae</taxon>
        <taxon>Fusarium</taxon>
        <taxon>Fusarium oxysporum species complex</taxon>
    </lineage>
</organism>
<accession>A0A0D2XUB9</accession>
<evidence type="ECO:0000313" key="1">
    <source>
        <dbReference type="EnsemblFungi" id="FOXG_07571P0"/>
    </source>
</evidence>
<dbReference type="AlphaFoldDB" id="A0A0D2XUB9"/>
<dbReference type="Proteomes" id="UP000002489">
    <property type="component" value="Unassembled WGS sequence"/>
</dbReference>
<evidence type="ECO:0000313" key="2">
    <source>
        <dbReference type="Proteomes" id="UP000002489"/>
    </source>
</evidence>
<dbReference type="EnsemblFungi" id="FOXG_07571T0">
    <property type="protein sequence ID" value="FOXG_07571P0"/>
    <property type="gene ID" value="FOXG_07571"/>
</dbReference>